<dbReference type="eggNOG" id="COG4251">
    <property type="taxonomic scope" value="Bacteria"/>
</dbReference>
<dbReference type="HOGENOM" id="CLU_000445_82_0_3"/>
<feature type="domain" description="PAS" evidence="13">
    <location>
        <begin position="1015"/>
        <end position="1085"/>
    </location>
</feature>
<dbReference type="CDD" id="cd17574">
    <property type="entry name" value="REC_OmpR"/>
    <property type="match status" value="1"/>
</dbReference>
<evidence type="ECO:0000313" key="16">
    <source>
        <dbReference type="Proteomes" id="UP000002384"/>
    </source>
</evidence>
<dbReference type="InterPro" id="IPR035965">
    <property type="entry name" value="PAS-like_dom_sf"/>
</dbReference>
<dbReference type="SMART" id="SM00091">
    <property type="entry name" value="PAS"/>
    <property type="match status" value="2"/>
</dbReference>
<dbReference type="Pfam" id="PF02518">
    <property type="entry name" value="HATPase_c"/>
    <property type="match status" value="2"/>
</dbReference>
<keyword evidence="7" id="KW-0067">ATP-binding</keyword>
<feature type="domain" description="Response regulatory" evidence="12">
    <location>
        <begin position="631"/>
        <end position="746"/>
    </location>
</feature>
<dbReference type="CDD" id="cd00082">
    <property type="entry name" value="HisKA"/>
    <property type="match status" value="2"/>
</dbReference>
<dbReference type="GO" id="GO:0000155">
    <property type="term" value="F:phosphorelay sensor kinase activity"/>
    <property type="evidence" value="ECO:0007669"/>
    <property type="project" value="InterPro"/>
</dbReference>
<dbReference type="CDD" id="cd00075">
    <property type="entry name" value="HATPase"/>
    <property type="match status" value="1"/>
</dbReference>
<dbReference type="Gene3D" id="3.30.450.40">
    <property type="match status" value="1"/>
</dbReference>
<protein>
    <recommendedName>
        <fullName evidence="2">histidine kinase</fullName>
        <ecNumber evidence="2">2.7.13.3</ecNumber>
    </recommendedName>
</protein>
<dbReference type="Pfam" id="PF00072">
    <property type="entry name" value="Response_reg"/>
    <property type="match status" value="1"/>
</dbReference>
<dbReference type="InterPro" id="IPR001789">
    <property type="entry name" value="Sig_transdc_resp-reg_receiver"/>
</dbReference>
<dbReference type="SUPFAM" id="SSF55785">
    <property type="entry name" value="PYP-like sensor domain (PAS domain)"/>
    <property type="match status" value="4"/>
</dbReference>
<gene>
    <name evidence="15" type="ordered locus">PCC7424_1976</name>
</gene>
<name>B7KDV4_GLOC7</name>
<evidence type="ECO:0000256" key="10">
    <source>
        <dbReference type="SAM" id="Coils"/>
    </source>
</evidence>
<evidence type="ECO:0000256" key="8">
    <source>
        <dbReference type="ARBA" id="ARBA00023012"/>
    </source>
</evidence>
<dbReference type="InterPro" id="IPR000014">
    <property type="entry name" value="PAS"/>
</dbReference>
<dbReference type="FunFam" id="3.30.565.10:FF:000037">
    <property type="entry name" value="Hybrid sensor histidine kinase/response regulator"/>
    <property type="match status" value="1"/>
</dbReference>
<dbReference type="Proteomes" id="UP000002384">
    <property type="component" value="Chromosome"/>
</dbReference>
<dbReference type="InterPro" id="IPR000700">
    <property type="entry name" value="PAS-assoc_C"/>
</dbReference>
<dbReference type="EMBL" id="CP001291">
    <property type="protein sequence ID" value="ACK70406.1"/>
    <property type="molecule type" value="Genomic_DNA"/>
</dbReference>
<dbReference type="SUPFAM" id="SSF55874">
    <property type="entry name" value="ATPase domain of HSP90 chaperone/DNA topoisomerase II/histidine kinase"/>
    <property type="match status" value="2"/>
</dbReference>
<dbReference type="NCBIfam" id="TIGR00229">
    <property type="entry name" value="sensory_box"/>
    <property type="match status" value="3"/>
</dbReference>
<dbReference type="InterPro" id="IPR036097">
    <property type="entry name" value="HisK_dim/P_sf"/>
</dbReference>
<keyword evidence="6 15" id="KW-0418">Kinase</keyword>
<dbReference type="SMART" id="SM00448">
    <property type="entry name" value="REC"/>
    <property type="match status" value="1"/>
</dbReference>
<dbReference type="Gene3D" id="3.40.50.2300">
    <property type="match status" value="1"/>
</dbReference>
<dbReference type="PROSITE" id="PS50110">
    <property type="entry name" value="RESPONSE_REGULATORY"/>
    <property type="match status" value="1"/>
</dbReference>
<dbReference type="PROSITE" id="PS50112">
    <property type="entry name" value="PAS"/>
    <property type="match status" value="2"/>
</dbReference>
<dbReference type="InterPro" id="IPR005467">
    <property type="entry name" value="His_kinase_dom"/>
</dbReference>
<evidence type="ECO:0000259" key="14">
    <source>
        <dbReference type="PROSITE" id="PS50113"/>
    </source>
</evidence>
<dbReference type="PROSITE" id="PS50113">
    <property type="entry name" value="PAC"/>
    <property type="match status" value="2"/>
</dbReference>
<dbReference type="Gene3D" id="1.10.287.130">
    <property type="match status" value="2"/>
</dbReference>
<dbReference type="PRINTS" id="PR00344">
    <property type="entry name" value="BCTRLSENSOR"/>
</dbReference>
<evidence type="ECO:0000313" key="15">
    <source>
        <dbReference type="EMBL" id="ACK70406.1"/>
    </source>
</evidence>
<dbReference type="SUPFAM" id="SSF47384">
    <property type="entry name" value="Homodimeric domain of signal transducing histidine kinase"/>
    <property type="match status" value="2"/>
</dbReference>
<evidence type="ECO:0000256" key="3">
    <source>
        <dbReference type="ARBA" id="ARBA00022553"/>
    </source>
</evidence>
<feature type="coiled-coil region" evidence="10">
    <location>
        <begin position="739"/>
        <end position="772"/>
    </location>
</feature>
<dbReference type="CDD" id="cd00130">
    <property type="entry name" value="PAS"/>
    <property type="match status" value="2"/>
</dbReference>
<evidence type="ECO:0000256" key="6">
    <source>
        <dbReference type="ARBA" id="ARBA00022777"/>
    </source>
</evidence>
<sequence>MTVNQTDFDDIFTYSGEMGELIKTFNWSTTSLGPISQWPPSLKTAVSIMLASRFPIQILWGSDYIQFYNDAYCPILGSKHPKGLGQRGQECWAEVWDFAGSRLDQVRLTGEASWSDDQLLLLDRHGYTEECYFTFSYTPVRDESGQVAGIFNAVNETTQRVIDQRRQHTLSLLATHVTQAKTYQEACTIATNILASNPEDVPFALLYELEINTGYAKLISQVGYGENLASDPFLFDINLDHPPSEVKSLVKVGLTGQQDLIDNLKTHWSNLPTEPWGEAPNCALVLPIILPGQDRPVGIFVAGISPRRALDSHYHQFFELMVNHISLAIANAYAYEEERKRAEALTELDRAKTVFFSNISHELRTPLTLILGPIEALLHSDESSLSKGDRISLIMAQRNVLRLQKLVNTLLEFSRLEAGRIQAFYQPTDLATFTHDLASVFRSAMEQAGIEFSVNCPPLPELIYVDRQMWEKIVLNLLSNAFKFTFEGEIRLSLAWTGERVKLDIQDTGVGIAPEEIPHLFQRFHRVLGVRSRTHEGSGIGLSLVRELVNLHGGTIEVNSTLEAGTCFTIYIPSGTAHLNPDQISSTPSLPATSPTTAVFVEEALGWLPETAESLATDTPSSHRLTPANGRILLADDNGDMREYVKRLLSQYYEVETVADGIAALEAIRRHPPDLVLSDVMMPRLNGFELLQELRRNPLTEELPIILLSARAGEESLVEGLKSGADDYLVKPFSARELLARIEATLKMAQLRQQAAQKEQKLRAEAEAARQQITNIFESITDGFVAFDHQWRFTYVNQQAAQMLNQSREDLLGNQIWELFPETIGQECYQQLHQAFNEQITLTFEEFSPVFGRWFHLRVYPSSEGLSVYFRDITKAKENDLLRQKNEERLRQSEERLNIALSSAPISLFHQNQELEYTWIYNSAFGYQINDVIGKTDEELLGAEQAQILTEIKSGVLQSGIGRRTEIKITVLEEDKYFDLTVEPLRNLEGNIIGITAASVDITELKTAEQALRESESRFRVMADSAPVLIWMSGTDGLCNWFNQNWLEFTGRTLEQELGNGWAQGVHSDDYNFCLETYLSAFDQRIGFQMEYRLRRADGEYRWVLDNGKPLFTPEGIFSGYIGSCVEITEQKEANLILEEKAQELAQLNTTLTETAELLQKKNEELDQFTYIVSHDLKAPLRAIANLSQWIEEDLSDIIPPESQQQIELLRQRVYRMDQLINNLLDYARIGRSEATKERVEVAQLLEEIIDSLAPPPTFTLEIDLPMPTLMTEKLLLSQVFSNLISNGIKHHGKDQGKLKISVQEQNNFYQFLIADDGQGIPVDYQEKIFAIFQTVKSKDNKDSTGIGLSIVKKIVEIQGGKIMVSSQVGEGTTFSFTWPKNS</sequence>
<dbReference type="eggNOG" id="COG2205">
    <property type="taxonomic scope" value="Bacteria"/>
</dbReference>
<dbReference type="InterPro" id="IPR036890">
    <property type="entry name" value="HATPase_C_sf"/>
</dbReference>
<dbReference type="eggNOG" id="COG0745">
    <property type="taxonomic scope" value="Bacteria"/>
</dbReference>
<dbReference type="RefSeq" id="WP_015954012.1">
    <property type="nucleotide sequence ID" value="NC_011729.1"/>
</dbReference>
<dbReference type="Pfam" id="PF00512">
    <property type="entry name" value="HisKA"/>
    <property type="match status" value="2"/>
</dbReference>
<dbReference type="SMART" id="SM00387">
    <property type="entry name" value="HATPase_c"/>
    <property type="match status" value="2"/>
</dbReference>
<feature type="domain" description="PAC" evidence="14">
    <location>
        <begin position="963"/>
        <end position="1014"/>
    </location>
</feature>
<evidence type="ECO:0000256" key="7">
    <source>
        <dbReference type="ARBA" id="ARBA00022840"/>
    </source>
</evidence>
<keyword evidence="5" id="KW-0547">Nucleotide-binding</keyword>
<dbReference type="InterPro" id="IPR013655">
    <property type="entry name" value="PAS_fold_3"/>
</dbReference>
<reference evidence="16" key="1">
    <citation type="journal article" date="2011" name="MBio">
        <title>Novel metabolic attributes of the genus Cyanothece, comprising a group of unicellular nitrogen-fixing Cyanobacteria.</title>
        <authorList>
            <person name="Bandyopadhyay A."/>
            <person name="Elvitigala T."/>
            <person name="Welsh E."/>
            <person name="Stockel J."/>
            <person name="Liberton M."/>
            <person name="Min H."/>
            <person name="Sherman L.A."/>
            <person name="Pakrasi H.B."/>
        </authorList>
    </citation>
    <scope>NUCLEOTIDE SEQUENCE [LARGE SCALE GENOMIC DNA]</scope>
    <source>
        <strain evidence="16">PCC 7424</strain>
    </source>
</reference>
<dbReference type="FunFam" id="3.30.450.20:FF:000099">
    <property type="entry name" value="Sensory box sensor histidine kinase"/>
    <property type="match status" value="1"/>
</dbReference>
<keyword evidence="16" id="KW-1185">Reference proteome</keyword>
<dbReference type="Pfam" id="PF08448">
    <property type="entry name" value="PAS_4"/>
    <property type="match status" value="3"/>
</dbReference>
<feature type="domain" description="PAC" evidence="14">
    <location>
        <begin position="1088"/>
        <end position="1140"/>
    </location>
</feature>
<feature type="domain" description="PAS" evidence="13">
    <location>
        <begin position="769"/>
        <end position="839"/>
    </location>
</feature>
<dbReference type="GO" id="GO:0005524">
    <property type="term" value="F:ATP binding"/>
    <property type="evidence" value="ECO:0007669"/>
    <property type="project" value="UniProtKB-KW"/>
</dbReference>
<evidence type="ECO:0000259" key="11">
    <source>
        <dbReference type="PROSITE" id="PS50109"/>
    </source>
</evidence>
<dbReference type="SMART" id="SM00388">
    <property type="entry name" value="HisKA"/>
    <property type="match status" value="2"/>
</dbReference>
<dbReference type="InterPro" id="IPR013656">
    <property type="entry name" value="PAS_4"/>
</dbReference>
<dbReference type="PROSITE" id="PS50109">
    <property type="entry name" value="HIS_KIN"/>
    <property type="match status" value="2"/>
</dbReference>
<dbReference type="InterPro" id="IPR003661">
    <property type="entry name" value="HisK_dim/P_dom"/>
</dbReference>
<dbReference type="InterPro" id="IPR029016">
    <property type="entry name" value="GAF-like_dom_sf"/>
</dbReference>
<proteinExistence type="predicted"/>
<keyword evidence="8" id="KW-0902">Two-component regulatory system</keyword>
<keyword evidence="4 15" id="KW-0808">Transferase</keyword>
<feature type="domain" description="Histidine kinase" evidence="11">
    <location>
        <begin position="358"/>
        <end position="576"/>
    </location>
</feature>
<dbReference type="SUPFAM" id="SSF55781">
    <property type="entry name" value="GAF domain-like"/>
    <property type="match status" value="1"/>
</dbReference>
<evidence type="ECO:0000259" key="12">
    <source>
        <dbReference type="PROSITE" id="PS50110"/>
    </source>
</evidence>
<dbReference type="EC" id="2.7.13.3" evidence="2"/>
<evidence type="ECO:0000256" key="4">
    <source>
        <dbReference type="ARBA" id="ARBA00022679"/>
    </source>
</evidence>
<dbReference type="SUPFAM" id="SSF52172">
    <property type="entry name" value="CheY-like"/>
    <property type="match status" value="1"/>
</dbReference>
<feature type="coiled-coil region" evidence="10">
    <location>
        <begin position="1128"/>
        <end position="1165"/>
    </location>
</feature>
<dbReference type="InterPro" id="IPR004358">
    <property type="entry name" value="Sig_transdc_His_kin-like_C"/>
</dbReference>
<dbReference type="InterPro" id="IPR011006">
    <property type="entry name" value="CheY-like_superfamily"/>
</dbReference>
<evidence type="ECO:0000259" key="13">
    <source>
        <dbReference type="PROSITE" id="PS50112"/>
    </source>
</evidence>
<evidence type="ECO:0000256" key="9">
    <source>
        <dbReference type="PROSITE-ProRule" id="PRU00169"/>
    </source>
</evidence>
<feature type="modified residue" description="4-aspartylphosphate" evidence="9">
    <location>
        <position position="679"/>
    </location>
</feature>
<dbReference type="KEGG" id="cyc:PCC7424_1976"/>
<keyword evidence="3 9" id="KW-0597">Phosphoprotein</keyword>
<dbReference type="Gene3D" id="3.30.565.10">
    <property type="entry name" value="Histidine kinase-like ATPase, C-terminal domain"/>
    <property type="match status" value="2"/>
</dbReference>
<evidence type="ECO:0000256" key="2">
    <source>
        <dbReference type="ARBA" id="ARBA00012438"/>
    </source>
</evidence>
<dbReference type="PANTHER" id="PTHR43547:SF2">
    <property type="entry name" value="HYBRID SIGNAL TRANSDUCTION HISTIDINE KINASE C"/>
    <property type="match status" value="1"/>
</dbReference>
<feature type="domain" description="Histidine kinase" evidence="11">
    <location>
        <begin position="1172"/>
        <end position="1383"/>
    </location>
</feature>
<dbReference type="OrthoDB" id="9796100at2"/>
<dbReference type="FunFam" id="1.10.287.130:FF:000045">
    <property type="entry name" value="Two-component system sensor histidine kinase/response regulator"/>
    <property type="match status" value="1"/>
</dbReference>
<comment type="catalytic activity">
    <reaction evidence="1">
        <text>ATP + protein L-histidine = ADP + protein N-phospho-L-histidine.</text>
        <dbReference type="EC" id="2.7.13.3"/>
    </reaction>
</comment>
<evidence type="ECO:0000256" key="5">
    <source>
        <dbReference type="ARBA" id="ARBA00022741"/>
    </source>
</evidence>
<keyword evidence="10" id="KW-0175">Coiled coil</keyword>
<dbReference type="STRING" id="65393.PCC7424_1976"/>
<dbReference type="InterPro" id="IPR003594">
    <property type="entry name" value="HATPase_dom"/>
</dbReference>
<dbReference type="SMART" id="SM00086">
    <property type="entry name" value="PAC"/>
    <property type="match status" value="2"/>
</dbReference>
<dbReference type="InterPro" id="IPR001610">
    <property type="entry name" value="PAC"/>
</dbReference>
<dbReference type="Pfam" id="PF08447">
    <property type="entry name" value="PAS_3"/>
    <property type="match status" value="1"/>
</dbReference>
<dbReference type="PANTHER" id="PTHR43547">
    <property type="entry name" value="TWO-COMPONENT HISTIDINE KINASE"/>
    <property type="match status" value="1"/>
</dbReference>
<dbReference type="Gene3D" id="3.30.450.20">
    <property type="entry name" value="PAS domain"/>
    <property type="match status" value="4"/>
</dbReference>
<evidence type="ECO:0000256" key="1">
    <source>
        <dbReference type="ARBA" id="ARBA00000085"/>
    </source>
</evidence>
<organism evidence="15 16">
    <name type="scientific">Gloeothece citriformis (strain PCC 7424)</name>
    <name type="common">Cyanothece sp. (strain PCC 7424)</name>
    <dbReference type="NCBI Taxonomy" id="65393"/>
    <lineage>
        <taxon>Bacteria</taxon>
        <taxon>Bacillati</taxon>
        <taxon>Cyanobacteriota</taxon>
        <taxon>Cyanophyceae</taxon>
        <taxon>Oscillatoriophycideae</taxon>
        <taxon>Chroococcales</taxon>
        <taxon>Aphanothecaceae</taxon>
        <taxon>Gloeothece</taxon>
        <taxon>Gloeothece citriformis</taxon>
    </lineage>
</organism>
<accession>B7KDV4</accession>